<keyword evidence="1" id="KW-0479">Metal-binding</keyword>
<dbReference type="InterPro" id="IPR036724">
    <property type="entry name" value="Cobalamin-bd_sf"/>
</dbReference>
<keyword evidence="5" id="KW-1185">Reference proteome</keyword>
<dbReference type="PROSITE" id="PS51332">
    <property type="entry name" value="B12_BINDING"/>
    <property type="match status" value="1"/>
</dbReference>
<evidence type="ECO:0000256" key="2">
    <source>
        <dbReference type="ARBA" id="ARBA00023285"/>
    </source>
</evidence>
<protein>
    <submittedName>
        <fullName evidence="4">Methionine synthase</fullName>
        <ecNumber evidence="4">2.1.1.13</ecNumber>
    </submittedName>
</protein>
<dbReference type="InterPro" id="IPR006158">
    <property type="entry name" value="Cobalamin-bd"/>
</dbReference>
<reference evidence="4" key="1">
    <citation type="submission" date="2024-05" db="EMBL/GenBank/DDBJ databases">
        <title>Isolation and characterization of Sporomusa carbonis sp. nov., a carboxydotrophic hydrogenogen in the genus of Sporomusa isolated from a charcoal burning pile.</title>
        <authorList>
            <person name="Boeer T."/>
            <person name="Rosenbaum F."/>
            <person name="Eysell L."/>
            <person name="Mueller V."/>
            <person name="Daniel R."/>
            <person name="Poehlein A."/>
        </authorList>
    </citation>
    <scope>NUCLEOTIDE SEQUENCE [LARGE SCALE GENOMIC DNA]</scope>
    <source>
        <strain evidence="4">DSM 10669</strain>
    </source>
</reference>
<dbReference type="SUPFAM" id="SSF52242">
    <property type="entry name" value="Cobalamin (vitamin B12)-binding domain"/>
    <property type="match status" value="1"/>
</dbReference>
<organism evidence="4 5">
    <name type="scientific">Sporomusa silvacetica DSM 10669</name>
    <dbReference type="NCBI Taxonomy" id="1123289"/>
    <lineage>
        <taxon>Bacteria</taxon>
        <taxon>Bacillati</taxon>
        <taxon>Bacillota</taxon>
        <taxon>Negativicutes</taxon>
        <taxon>Selenomonadales</taxon>
        <taxon>Sporomusaceae</taxon>
        <taxon>Sporomusa</taxon>
    </lineage>
</organism>
<sequence length="145" mass="15940">MVQAQTQTINIKKPVDIVFGTVKRDIHDIGKSMAISVMETYGFNVVDMGVNVAPEKFIEMIQQTGAPILCLTGLLTVSYDSMKATVRLLEEAGLHEFTTILIGGLVNDSVQNYVGSDYWVQDIQEACEICKAALLKNTRKNANIS</sequence>
<name>A0ABZ3INS1_9FIRM</name>
<keyword evidence="4" id="KW-0808">Transferase</keyword>
<proteinExistence type="predicted"/>
<evidence type="ECO:0000313" key="4">
    <source>
        <dbReference type="EMBL" id="XFO67310.1"/>
    </source>
</evidence>
<dbReference type="PANTHER" id="PTHR45833">
    <property type="entry name" value="METHIONINE SYNTHASE"/>
    <property type="match status" value="1"/>
</dbReference>
<keyword evidence="2" id="KW-0170">Cobalt</keyword>
<evidence type="ECO:0000256" key="1">
    <source>
        <dbReference type="ARBA" id="ARBA00022723"/>
    </source>
</evidence>
<gene>
    <name evidence="4" type="primary">metH_9</name>
    <name evidence="4" type="ORF">SPSIL_035050</name>
</gene>
<evidence type="ECO:0000259" key="3">
    <source>
        <dbReference type="PROSITE" id="PS51332"/>
    </source>
</evidence>
<dbReference type="EC" id="2.1.1.13" evidence="4"/>
<dbReference type="GO" id="GO:0032259">
    <property type="term" value="P:methylation"/>
    <property type="evidence" value="ECO:0007669"/>
    <property type="project" value="UniProtKB-KW"/>
</dbReference>
<feature type="domain" description="B12-binding" evidence="3">
    <location>
        <begin position="14"/>
        <end position="145"/>
    </location>
</feature>
<dbReference type="Pfam" id="PF02310">
    <property type="entry name" value="B12-binding"/>
    <property type="match status" value="1"/>
</dbReference>
<accession>A0ABZ3INS1</accession>
<dbReference type="EMBL" id="CP155573">
    <property type="protein sequence ID" value="XFO67310.1"/>
    <property type="molecule type" value="Genomic_DNA"/>
</dbReference>
<dbReference type="Gene3D" id="3.40.50.280">
    <property type="entry name" value="Cobalamin-binding domain"/>
    <property type="match status" value="1"/>
</dbReference>
<evidence type="ECO:0000313" key="5">
    <source>
        <dbReference type="Proteomes" id="UP000216752"/>
    </source>
</evidence>
<keyword evidence="4" id="KW-0489">Methyltransferase</keyword>
<dbReference type="PANTHER" id="PTHR45833:SF1">
    <property type="entry name" value="METHIONINE SYNTHASE"/>
    <property type="match status" value="1"/>
</dbReference>
<dbReference type="GO" id="GO:0008705">
    <property type="term" value="F:methionine synthase activity"/>
    <property type="evidence" value="ECO:0007669"/>
    <property type="project" value="UniProtKB-EC"/>
</dbReference>
<dbReference type="InterPro" id="IPR050554">
    <property type="entry name" value="Met_Synthase/Corrinoid"/>
</dbReference>
<dbReference type="Proteomes" id="UP000216752">
    <property type="component" value="Chromosome"/>
</dbReference>
<dbReference type="RefSeq" id="WP_094604621.1">
    <property type="nucleotide sequence ID" value="NZ_CP155573.1"/>
</dbReference>